<dbReference type="PANTHER" id="PTHR31314:SF113">
    <property type="entry name" value="MYB FAMILY TRANSCRIPTION FACTOR MPH1"/>
    <property type="match status" value="1"/>
</dbReference>
<dbReference type="InterPro" id="IPR006447">
    <property type="entry name" value="Myb_dom_plants"/>
</dbReference>
<keyword evidence="2" id="KW-0805">Transcription regulation</keyword>
<evidence type="ECO:0000256" key="2">
    <source>
        <dbReference type="ARBA" id="ARBA00023015"/>
    </source>
</evidence>
<name>A0A5A7QSA8_STRAF</name>
<dbReference type="SUPFAM" id="SSF46689">
    <property type="entry name" value="Homeodomain-like"/>
    <property type="match status" value="1"/>
</dbReference>
<keyword evidence="7" id="KW-0371">Homeobox</keyword>
<keyword evidence="7" id="KW-0238">DNA-binding</keyword>
<dbReference type="Gene3D" id="1.10.10.60">
    <property type="entry name" value="Homeodomain-like"/>
    <property type="match status" value="1"/>
</dbReference>
<feature type="region of interest" description="Disordered" evidence="5">
    <location>
        <begin position="130"/>
        <end position="153"/>
    </location>
</feature>
<dbReference type="GO" id="GO:0003677">
    <property type="term" value="F:DNA binding"/>
    <property type="evidence" value="ECO:0007669"/>
    <property type="project" value="UniProtKB-KW"/>
</dbReference>
<dbReference type="GO" id="GO:0005634">
    <property type="term" value="C:nucleus"/>
    <property type="evidence" value="ECO:0007669"/>
    <property type="project" value="UniProtKB-SubCell"/>
</dbReference>
<evidence type="ECO:0000256" key="4">
    <source>
        <dbReference type="ARBA" id="ARBA00023242"/>
    </source>
</evidence>
<evidence type="ECO:0000313" key="8">
    <source>
        <dbReference type="Proteomes" id="UP000325081"/>
    </source>
</evidence>
<gene>
    <name evidence="7" type="ORF">STAS_25417</name>
</gene>
<keyword evidence="8" id="KW-1185">Reference proteome</keyword>
<dbReference type="PANTHER" id="PTHR31314">
    <property type="entry name" value="MYB FAMILY TRANSCRIPTION FACTOR PHL7-LIKE"/>
    <property type="match status" value="1"/>
</dbReference>
<evidence type="ECO:0000259" key="6">
    <source>
        <dbReference type="PROSITE" id="PS51294"/>
    </source>
</evidence>
<dbReference type="NCBIfam" id="TIGR01557">
    <property type="entry name" value="myb_SHAQKYF"/>
    <property type="match status" value="1"/>
</dbReference>
<dbReference type="AlphaFoldDB" id="A0A5A7QSA8"/>
<dbReference type="GO" id="GO:0003700">
    <property type="term" value="F:DNA-binding transcription factor activity"/>
    <property type="evidence" value="ECO:0007669"/>
    <property type="project" value="InterPro"/>
</dbReference>
<dbReference type="OrthoDB" id="551907at2759"/>
<dbReference type="Pfam" id="PF00249">
    <property type="entry name" value="Myb_DNA-binding"/>
    <property type="match status" value="1"/>
</dbReference>
<feature type="domain" description="HTH myb-type" evidence="6">
    <location>
        <begin position="14"/>
        <end position="74"/>
    </location>
</feature>
<comment type="subcellular location">
    <subcellularLocation>
        <location evidence="1">Nucleus</location>
    </subcellularLocation>
</comment>
<protein>
    <submittedName>
        <fullName evidence="7">Homeodomain-like superfamily protein</fullName>
    </submittedName>
</protein>
<dbReference type="EMBL" id="BKCP01008181">
    <property type="protein sequence ID" value="GER48255.1"/>
    <property type="molecule type" value="Genomic_DNA"/>
</dbReference>
<dbReference type="InterPro" id="IPR001005">
    <property type="entry name" value="SANT/Myb"/>
</dbReference>
<dbReference type="InterPro" id="IPR017930">
    <property type="entry name" value="Myb_dom"/>
</dbReference>
<dbReference type="PROSITE" id="PS51294">
    <property type="entry name" value="HTH_MYB"/>
    <property type="match status" value="1"/>
</dbReference>
<evidence type="ECO:0000256" key="1">
    <source>
        <dbReference type="ARBA" id="ARBA00004123"/>
    </source>
</evidence>
<sequence length="183" mass="21596">MENYHRAMVRKYRKSSAPRLRWTPDLHHRFVEAVQKLGGKHRATPKRIMQVMDVRGLKISHVKSHLQMYRSMKEYMDSEVFLEKKSDCARYLLPLKQHSQDLRPGKHVKTTFDWQGRRKIDQNAHNFFHHKSQMEGKTGSISSESREENEGENEANISMNWWRLDNHKTSGSSCSINLDLTMS</sequence>
<dbReference type="FunFam" id="1.10.10.60:FF:000002">
    <property type="entry name" value="Myb family transcription factor"/>
    <property type="match status" value="1"/>
</dbReference>
<evidence type="ECO:0000313" key="7">
    <source>
        <dbReference type="EMBL" id="GER48255.1"/>
    </source>
</evidence>
<dbReference type="InterPro" id="IPR046955">
    <property type="entry name" value="PHR1-like"/>
</dbReference>
<evidence type="ECO:0000256" key="3">
    <source>
        <dbReference type="ARBA" id="ARBA00023163"/>
    </source>
</evidence>
<comment type="caution">
    <text evidence="7">The sequence shown here is derived from an EMBL/GenBank/DDBJ whole genome shotgun (WGS) entry which is preliminary data.</text>
</comment>
<dbReference type="InterPro" id="IPR009057">
    <property type="entry name" value="Homeodomain-like_sf"/>
</dbReference>
<dbReference type="Proteomes" id="UP000325081">
    <property type="component" value="Unassembled WGS sequence"/>
</dbReference>
<proteinExistence type="predicted"/>
<keyword evidence="3" id="KW-0804">Transcription</keyword>
<organism evidence="7 8">
    <name type="scientific">Striga asiatica</name>
    <name type="common">Asiatic witchweed</name>
    <name type="synonym">Buchnera asiatica</name>
    <dbReference type="NCBI Taxonomy" id="4170"/>
    <lineage>
        <taxon>Eukaryota</taxon>
        <taxon>Viridiplantae</taxon>
        <taxon>Streptophyta</taxon>
        <taxon>Embryophyta</taxon>
        <taxon>Tracheophyta</taxon>
        <taxon>Spermatophyta</taxon>
        <taxon>Magnoliopsida</taxon>
        <taxon>eudicotyledons</taxon>
        <taxon>Gunneridae</taxon>
        <taxon>Pentapetalae</taxon>
        <taxon>asterids</taxon>
        <taxon>lamiids</taxon>
        <taxon>Lamiales</taxon>
        <taxon>Orobanchaceae</taxon>
        <taxon>Buchnereae</taxon>
        <taxon>Striga</taxon>
    </lineage>
</organism>
<evidence type="ECO:0000256" key="5">
    <source>
        <dbReference type="SAM" id="MobiDB-lite"/>
    </source>
</evidence>
<keyword evidence="4" id="KW-0539">Nucleus</keyword>
<reference evidence="8" key="1">
    <citation type="journal article" date="2019" name="Curr. Biol.">
        <title>Genome Sequence of Striga asiatica Provides Insight into the Evolution of Plant Parasitism.</title>
        <authorList>
            <person name="Yoshida S."/>
            <person name="Kim S."/>
            <person name="Wafula E.K."/>
            <person name="Tanskanen J."/>
            <person name="Kim Y.M."/>
            <person name="Honaas L."/>
            <person name="Yang Z."/>
            <person name="Spallek T."/>
            <person name="Conn C.E."/>
            <person name="Ichihashi Y."/>
            <person name="Cheong K."/>
            <person name="Cui S."/>
            <person name="Der J.P."/>
            <person name="Gundlach H."/>
            <person name="Jiao Y."/>
            <person name="Hori C."/>
            <person name="Ishida J.K."/>
            <person name="Kasahara H."/>
            <person name="Kiba T."/>
            <person name="Kim M.S."/>
            <person name="Koo N."/>
            <person name="Laohavisit A."/>
            <person name="Lee Y.H."/>
            <person name="Lumba S."/>
            <person name="McCourt P."/>
            <person name="Mortimer J.C."/>
            <person name="Mutuku J.M."/>
            <person name="Nomura T."/>
            <person name="Sasaki-Sekimoto Y."/>
            <person name="Seto Y."/>
            <person name="Wang Y."/>
            <person name="Wakatake T."/>
            <person name="Sakakibara H."/>
            <person name="Demura T."/>
            <person name="Yamaguchi S."/>
            <person name="Yoneyama K."/>
            <person name="Manabe R.I."/>
            <person name="Nelson D.C."/>
            <person name="Schulman A.H."/>
            <person name="Timko M.P."/>
            <person name="dePamphilis C.W."/>
            <person name="Choi D."/>
            <person name="Shirasu K."/>
        </authorList>
    </citation>
    <scope>NUCLEOTIDE SEQUENCE [LARGE SCALE GENOMIC DNA]</scope>
    <source>
        <strain evidence="8">cv. UVA1</strain>
    </source>
</reference>
<accession>A0A5A7QSA8</accession>